<proteinExistence type="inferred from homology"/>
<dbReference type="InterPro" id="IPR004528">
    <property type="entry name" value="KdsB"/>
</dbReference>
<accession>A0A9D2GW63</accession>
<comment type="similarity">
    <text evidence="5">Belongs to the KdsB family.</text>
</comment>
<evidence type="ECO:0000313" key="7">
    <source>
        <dbReference type="Proteomes" id="UP000824176"/>
    </source>
</evidence>
<keyword evidence="4 5" id="KW-0448">Lipopolysaccharide biosynthesis</keyword>
<protein>
    <recommendedName>
        <fullName evidence="5">3-deoxy-manno-octulosonate cytidylyltransferase</fullName>
        <ecNumber evidence="5">2.7.7.38</ecNumber>
    </recommendedName>
    <alternativeName>
        <fullName evidence="5">CMP-2-keto-3-deoxyoctulosonic acid synthase</fullName>
        <shortName evidence="5">CKS</shortName>
        <shortName evidence="5">CMP-KDO synthase</shortName>
    </alternativeName>
</protein>
<keyword evidence="2 5" id="KW-0808">Transferase</keyword>
<dbReference type="EC" id="2.7.7.38" evidence="5"/>
<keyword evidence="5" id="KW-0963">Cytoplasm</keyword>
<dbReference type="InterPro" id="IPR029044">
    <property type="entry name" value="Nucleotide-diphossugar_trans"/>
</dbReference>
<comment type="pathway">
    <text evidence="5">Nucleotide-sugar biosynthesis; CMP-3-deoxy-D-manno-octulosonate biosynthesis; CMP-3-deoxy-D-manno-octulosonate from 3-deoxy-D-manno-octulosonate and CTP: step 1/1.</text>
</comment>
<dbReference type="NCBIfam" id="TIGR00466">
    <property type="entry name" value="kdsB"/>
    <property type="match status" value="1"/>
</dbReference>
<dbReference type="GO" id="GO:0008690">
    <property type="term" value="F:3-deoxy-manno-octulosonate cytidylyltransferase activity"/>
    <property type="evidence" value="ECO:0007669"/>
    <property type="project" value="UniProtKB-UniRule"/>
</dbReference>
<name>A0A9D2GW63_9BACT</name>
<dbReference type="PANTHER" id="PTHR42866:SF2">
    <property type="entry name" value="3-DEOXY-MANNO-OCTULOSONATE CYTIDYLYLTRANSFERASE, MITOCHONDRIAL"/>
    <property type="match status" value="1"/>
</dbReference>
<dbReference type="PANTHER" id="PTHR42866">
    <property type="entry name" value="3-DEOXY-MANNO-OCTULOSONATE CYTIDYLYLTRANSFERASE"/>
    <property type="match status" value="1"/>
</dbReference>
<comment type="function">
    <text evidence="5">Activates KDO (a required 8-carbon sugar) for incorporation into bacterial lipopolysaccharide in Gram-negative bacteria.</text>
</comment>
<comment type="catalytic activity">
    <reaction evidence="5">
        <text>3-deoxy-alpha-D-manno-oct-2-ulosonate + CTP = CMP-3-deoxy-beta-D-manno-octulosonate + diphosphate</text>
        <dbReference type="Rhea" id="RHEA:23448"/>
        <dbReference type="ChEBI" id="CHEBI:33019"/>
        <dbReference type="ChEBI" id="CHEBI:37563"/>
        <dbReference type="ChEBI" id="CHEBI:85986"/>
        <dbReference type="ChEBI" id="CHEBI:85987"/>
        <dbReference type="EC" id="2.7.7.38"/>
    </reaction>
</comment>
<evidence type="ECO:0000256" key="4">
    <source>
        <dbReference type="ARBA" id="ARBA00022985"/>
    </source>
</evidence>
<dbReference type="AlphaFoldDB" id="A0A9D2GW63"/>
<keyword evidence="3 5" id="KW-0548">Nucleotidyltransferase</keyword>
<evidence type="ECO:0000256" key="5">
    <source>
        <dbReference type="HAMAP-Rule" id="MF_00057"/>
    </source>
</evidence>
<comment type="subcellular location">
    <subcellularLocation>
        <location evidence="5">Cytoplasm</location>
    </subcellularLocation>
    <subcellularLocation>
        <location evidence="1">Membrane</location>
    </subcellularLocation>
</comment>
<dbReference type="GO" id="GO:0009103">
    <property type="term" value="P:lipopolysaccharide biosynthetic process"/>
    <property type="evidence" value="ECO:0007669"/>
    <property type="project" value="UniProtKB-UniRule"/>
</dbReference>
<dbReference type="NCBIfam" id="NF003952">
    <property type="entry name" value="PRK05450.1-5"/>
    <property type="match status" value="1"/>
</dbReference>
<dbReference type="GO" id="GO:0033468">
    <property type="term" value="P:CMP-keto-3-deoxy-D-manno-octulosonic acid biosynthetic process"/>
    <property type="evidence" value="ECO:0007669"/>
    <property type="project" value="UniProtKB-UniRule"/>
</dbReference>
<dbReference type="Pfam" id="PF02348">
    <property type="entry name" value="CTP_transf_3"/>
    <property type="match status" value="1"/>
</dbReference>
<sequence>MSAVIIPARYGSTRFPGKVLADIDGKPMIVRVAEQAVQTSADKVIVVTDNEKVYDVCSNIDKVNVMMSPSDLSTGTDRVAFAAKNIDDDIIINVQGDEPFIPPLLIEQLIQGLKADKSLKMITACVPFADINNSENPSAVKVILDKDDYAIYFSRYPIPYNRDNIEGVIRYRHIGIYGFRRDYLFEFASQERTYLEKCENLEQLRAIENGVKIKVVKTDYNPLSVDTLEDLQNILKILDMRNK</sequence>
<evidence type="ECO:0000256" key="2">
    <source>
        <dbReference type="ARBA" id="ARBA00022679"/>
    </source>
</evidence>
<dbReference type="SUPFAM" id="SSF53448">
    <property type="entry name" value="Nucleotide-diphospho-sugar transferases"/>
    <property type="match status" value="1"/>
</dbReference>
<gene>
    <name evidence="5 6" type="primary">kdsB</name>
    <name evidence="6" type="ORF">H9804_10140</name>
</gene>
<dbReference type="InterPro" id="IPR003329">
    <property type="entry name" value="Cytidylyl_trans"/>
</dbReference>
<dbReference type="GO" id="GO:0005829">
    <property type="term" value="C:cytosol"/>
    <property type="evidence" value="ECO:0007669"/>
    <property type="project" value="TreeGrafter"/>
</dbReference>
<dbReference type="Gene3D" id="3.90.550.10">
    <property type="entry name" value="Spore Coat Polysaccharide Biosynthesis Protein SpsA, Chain A"/>
    <property type="match status" value="1"/>
</dbReference>
<comment type="caution">
    <text evidence="6">The sequence shown here is derived from an EMBL/GenBank/DDBJ whole genome shotgun (WGS) entry which is preliminary data.</text>
</comment>
<dbReference type="EMBL" id="DXAQ01000149">
    <property type="protein sequence ID" value="HIZ90294.1"/>
    <property type="molecule type" value="Genomic_DNA"/>
</dbReference>
<dbReference type="CDD" id="cd02517">
    <property type="entry name" value="CMP-KDO-Synthetase"/>
    <property type="match status" value="1"/>
</dbReference>
<dbReference type="GO" id="GO:0016020">
    <property type="term" value="C:membrane"/>
    <property type="evidence" value="ECO:0007669"/>
    <property type="project" value="UniProtKB-SubCell"/>
</dbReference>
<dbReference type="Proteomes" id="UP000824176">
    <property type="component" value="Unassembled WGS sequence"/>
</dbReference>
<reference evidence="6" key="2">
    <citation type="submission" date="2021-04" db="EMBL/GenBank/DDBJ databases">
        <authorList>
            <person name="Gilroy R."/>
        </authorList>
    </citation>
    <scope>NUCLEOTIDE SEQUENCE</scope>
    <source>
        <strain evidence="6">ChiW4-1371</strain>
    </source>
</reference>
<organism evidence="6 7">
    <name type="scientific">Candidatus Mucispirillum faecigallinarum</name>
    <dbReference type="NCBI Taxonomy" id="2838699"/>
    <lineage>
        <taxon>Bacteria</taxon>
        <taxon>Pseudomonadati</taxon>
        <taxon>Deferribacterota</taxon>
        <taxon>Deferribacteres</taxon>
        <taxon>Deferribacterales</taxon>
        <taxon>Mucispirillaceae</taxon>
        <taxon>Mucispirillum</taxon>
    </lineage>
</organism>
<dbReference type="HAMAP" id="MF_00057">
    <property type="entry name" value="KdsB"/>
    <property type="match status" value="1"/>
</dbReference>
<reference evidence="6" key="1">
    <citation type="journal article" date="2021" name="PeerJ">
        <title>Extensive microbial diversity within the chicken gut microbiome revealed by metagenomics and culture.</title>
        <authorList>
            <person name="Gilroy R."/>
            <person name="Ravi A."/>
            <person name="Getino M."/>
            <person name="Pursley I."/>
            <person name="Horton D.L."/>
            <person name="Alikhan N.F."/>
            <person name="Baker D."/>
            <person name="Gharbi K."/>
            <person name="Hall N."/>
            <person name="Watson M."/>
            <person name="Adriaenssens E.M."/>
            <person name="Foster-Nyarko E."/>
            <person name="Jarju S."/>
            <person name="Secka A."/>
            <person name="Antonio M."/>
            <person name="Oren A."/>
            <person name="Chaudhuri R.R."/>
            <person name="La Ragione R."/>
            <person name="Hildebrand F."/>
            <person name="Pallen M.J."/>
        </authorList>
    </citation>
    <scope>NUCLEOTIDE SEQUENCE</scope>
    <source>
        <strain evidence="6">ChiW4-1371</strain>
    </source>
</reference>
<dbReference type="FunFam" id="3.90.550.10:FF:000011">
    <property type="entry name" value="3-deoxy-manno-octulosonate cytidylyltransferase"/>
    <property type="match status" value="1"/>
</dbReference>
<evidence type="ECO:0000256" key="1">
    <source>
        <dbReference type="ARBA" id="ARBA00004370"/>
    </source>
</evidence>
<evidence type="ECO:0000313" key="6">
    <source>
        <dbReference type="EMBL" id="HIZ90294.1"/>
    </source>
</evidence>
<dbReference type="NCBIfam" id="NF009905">
    <property type="entry name" value="PRK13368.1"/>
    <property type="match status" value="1"/>
</dbReference>
<evidence type="ECO:0000256" key="3">
    <source>
        <dbReference type="ARBA" id="ARBA00022695"/>
    </source>
</evidence>